<dbReference type="SMART" id="SM00181">
    <property type="entry name" value="EGF"/>
    <property type="match status" value="2"/>
</dbReference>
<keyword evidence="11" id="KW-1185">Reference proteome</keyword>
<dbReference type="PROSITE" id="PS50026">
    <property type="entry name" value="EGF_3"/>
    <property type="match status" value="2"/>
</dbReference>
<evidence type="ECO:0000256" key="6">
    <source>
        <dbReference type="PROSITE-ProRule" id="PRU00076"/>
    </source>
</evidence>
<gene>
    <name evidence="10" type="ORF">MN116_003185</name>
</gene>
<dbReference type="SUPFAM" id="SSF57196">
    <property type="entry name" value="EGF/Laminin"/>
    <property type="match status" value="1"/>
</dbReference>
<feature type="domain" description="Laminin G" evidence="8">
    <location>
        <begin position="292"/>
        <end position="493"/>
    </location>
</feature>
<comment type="caution">
    <text evidence="10">The sequence shown here is derived from an EMBL/GenBank/DDBJ whole genome shotgun (WGS) entry which is preliminary data.</text>
</comment>
<evidence type="ECO:0000259" key="9">
    <source>
        <dbReference type="PROSITE" id="PS50026"/>
    </source>
</evidence>
<keyword evidence="5" id="KW-1015">Disulfide bond</keyword>
<evidence type="ECO:0000256" key="2">
    <source>
        <dbReference type="ARBA" id="ARBA00022692"/>
    </source>
</evidence>
<feature type="domain" description="Laminin G" evidence="8">
    <location>
        <begin position="1230"/>
        <end position="1428"/>
    </location>
</feature>
<keyword evidence="6" id="KW-0245">EGF-like domain</keyword>
<evidence type="ECO:0000256" key="7">
    <source>
        <dbReference type="SAM" id="Phobius"/>
    </source>
</evidence>
<dbReference type="SMART" id="SM00294">
    <property type="entry name" value="4.1m"/>
    <property type="match status" value="1"/>
</dbReference>
<dbReference type="InterPro" id="IPR000742">
    <property type="entry name" value="EGF"/>
</dbReference>
<accession>A0AAE1ZHW2</accession>
<proteinExistence type="predicted"/>
<keyword evidence="2 7" id="KW-0812">Transmembrane</keyword>
<dbReference type="SUPFAM" id="SSF49899">
    <property type="entry name" value="Concanavalin A-like lectins/glucanases"/>
    <property type="match status" value="6"/>
</dbReference>
<evidence type="ECO:0008006" key="12">
    <source>
        <dbReference type="Google" id="ProtNLM"/>
    </source>
</evidence>
<evidence type="ECO:0000256" key="4">
    <source>
        <dbReference type="ARBA" id="ARBA00023136"/>
    </source>
</evidence>
<feature type="domain" description="EGF-like" evidence="9">
    <location>
        <begin position="733"/>
        <end position="770"/>
    </location>
</feature>
<evidence type="ECO:0000256" key="5">
    <source>
        <dbReference type="ARBA" id="ARBA00023157"/>
    </source>
</evidence>
<dbReference type="InterPro" id="IPR013320">
    <property type="entry name" value="ConA-like_dom_sf"/>
</dbReference>
<dbReference type="CDD" id="cd00054">
    <property type="entry name" value="EGF_CA"/>
    <property type="match status" value="2"/>
</dbReference>
<evidence type="ECO:0000313" key="10">
    <source>
        <dbReference type="EMBL" id="KAK4473854.1"/>
    </source>
</evidence>
<sequence length="1807" mass="208034">MADFLFRTPNNYLILPELKFCPSCGLYFSFITASSTGLLLYTENNKTGQFFALTLLPNNRIKLELELRPPQYRITRAHTTVTIDYSEKSRTNTHINTVSSYLSHRFSSTLSSHWHTVEITFVSHENHTIDAVKLKINEFHTQIKVFPPVDFSPSKSNFKSKYFILGPYVFMGQLPDVMRTDATERALFSAAMQPSFQGIVKDIYIFQCKNHSKKSCETNFSRECSTYEPISYENGALKIYSQSSSLNKLIHICPAQNNPLIISHKSTGDLTYFNLLHKQTYSEPCGKESQNTLNLNGQNYATFHFNAVGINEDIFFEFKTREENQIIFNLGLTSMWKQQTQMEVGFHLLGYLFNGALVVNMLKNFPIAYLNDETQRVISCVSDYDTCADTQWHQTLLRIKRNNIFIMLDSQSPVKINFPGQEGSFTVKIMHLGASHLTTSKDTITNSMNQTNFRGCFRSVIYRNGEIYVSMLMTKSTKYVQSELPIQSNLRNCDYKLLQPRLNKNSAKINSFVSFTKPGSYLRITGWNVVLHGEITFTLRTTTLNGLIIYSNSISENEMFPRKVTEPNLLENIQDVKQTGFDIFALELRLGRLHFLLNTGSGIVQPEFDKKYFESESKGLISDGKEHTIQIVFDEGDLTINVDGENFVTHGTEIKTYKYLNLNEHFYIGGLPESMRQINSYISPEVWSVQLRQDYVGCLGNFIVNNRLWDVDLERRPCWSKPFVESGCEFSISTDLCTDKPCKNNGQCFSNWNIFECDCSYTNFSGTICTENPTIVSLNGFQWLWIKFSPLPIQSSVEELTLRFRTKHKNGFLLTTRSSILSAPDCLELKIISGYLVLIYNLGASDNMYHNPVYVSNDQWHTVKIYRRQNFLNFSVDNLLQTIDIPNDGRFLSHRHLIFGASEDLLTDQLIDSSTHFRYIKQINNLNLHVFIGYLMVFLFNGVDFLRTAQNLKHDPSLYIWKDKLDITAIRSNYEPILELPVTFIDKDSSIELQLKHPTSEFILEMWIKWKKYGTILFLEDGYGQNFILELTDGRLQLIHEDNDQAKKHVIAGNLKLTEGDWYHLKVIKKELIQSILIWVNDQSTYVKLNNSKYFLLKTINIGSQSKRKSNYVTYDNYMQGTTGFQGCLASFLLNYSIDYGHLPLNIELNNKSLSKYRLNYLYSNETQTVDWHNIQMGCHHLDSKHQEFNHCLENPCHFNGMCRQQWNSVTCDCSLTSFTGKFCDKPGTSVLLSELPRRFAIFELNSPQNTTLDRLAFGIQIINPGSMSILHIQGQGQSSDYIQLSVLHNKSKNQLNLLVRYNMGGGTQTLFQPNVNFDDGHFHIVQFIRHESKGILWIDFQHEITKPIEDQNNKHFNLLKRIYFGEPLKTNMKLTQDNGSELISKKGFEGFITGLNFNGINLVDLLNGNMIPGIYLKTRVNIELNPNFKPNMEKLHAHKKRTEPETTNQNEANDMQLTATDIHDKGSDYKIQSIVVPKKDCLKYDSNYNYKECQPADSNGIIRPLITFTDNTLTMRAVDKNEPQQGWNADQSNNYRITSTSDNHQQYSYSKFDQSILNPDEMEPLITNWFNSSKNIPQKQQDITLALDKTAYEKEDLAFNNPLYDKSKNLFNSFVERNKKFPFNIVLIIAVSVSGICLLIILTCIIYRCMRRDEGTYNVEESTAYTGETLQTSSVINSRKHIINEPTMPLLNLQPELIKSVTLLKPNFEISDIDDRSLTKFNSNNYINESCLTNDKIIVNNTDCENNPDVIVTDKTNINTNTITHSNDNNIHNTYFINSSSIKQTRKSCLKSEKRKSPINPKEWYV</sequence>
<dbReference type="SMART" id="SM00282">
    <property type="entry name" value="LamG"/>
    <property type="match status" value="6"/>
</dbReference>
<dbReference type="InterPro" id="IPR003585">
    <property type="entry name" value="Neurexin-like"/>
</dbReference>
<dbReference type="InterPro" id="IPR001791">
    <property type="entry name" value="Laminin_G"/>
</dbReference>
<organism evidence="10 11">
    <name type="scientific">Schistosoma mekongi</name>
    <name type="common">Parasitic worm</name>
    <dbReference type="NCBI Taxonomy" id="38744"/>
    <lineage>
        <taxon>Eukaryota</taxon>
        <taxon>Metazoa</taxon>
        <taxon>Spiralia</taxon>
        <taxon>Lophotrochozoa</taxon>
        <taxon>Platyhelminthes</taxon>
        <taxon>Trematoda</taxon>
        <taxon>Digenea</taxon>
        <taxon>Strigeidida</taxon>
        <taxon>Schistosomatoidea</taxon>
        <taxon>Schistosomatidae</taxon>
        <taxon>Schistosoma</taxon>
    </lineage>
</organism>
<feature type="transmembrane region" description="Helical" evidence="7">
    <location>
        <begin position="1622"/>
        <end position="1648"/>
    </location>
</feature>
<keyword evidence="4 7" id="KW-0472">Membrane</keyword>
<dbReference type="CDD" id="cd00110">
    <property type="entry name" value="LamG"/>
    <property type="match status" value="6"/>
</dbReference>
<comment type="caution">
    <text evidence="6">Lacks conserved residue(s) required for the propagation of feature annotation.</text>
</comment>
<dbReference type="GO" id="GO:0016020">
    <property type="term" value="C:membrane"/>
    <property type="evidence" value="ECO:0007669"/>
    <property type="project" value="UniProtKB-SubCell"/>
</dbReference>
<dbReference type="Pfam" id="PF02210">
    <property type="entry name" value="Laminin_G_2"/>
    <property type="match status" value="4"/>
</dbReference>
<reference evidence="10" key="2">
    <citation type="journal article" date="2023" name="Infect Dis Poverty">
        <title>Chromosome-scale genome of the human blood fluke Schistosoma mekongi and its implications for public health.</title>
        <authorList>
            <person name="Zhou M."/>
            <person name="Xu L."/>
            <person name="Xu D."/>
            <person name="Chen W."/>
            <person name="Khan J."/>
            <person name="Hu Y."/>
            <person name="Huang H."/>
            <person name="Wei H."/>
            <person name="Zhang Y."/>
            <person name="Chusongsang P."/>
            <person name="Tanasarnprasert K."/>
            <person name="Hu X."/>
            <person name="Limpanont Y."/>
            <person name="Lv Z."/>
        </authorList>
    </citation>
    <scope>NUCLEOTIDE SEQUENCE</scope>
    <source>
        <strain evidence="10">LV_2022a</strain>
    </source>
</reference>
<dbReference type="PANTHER" id="PTHR15036:SF49">
    <property type="entry name" value="AXOTACTIN"/>
    <property type="match status" value="1"/>
</dbReference>
<dbReference type="Proteomes" id="UP001292079">
    <property type="component" value="Unassembled WGS sequence"/>
</dbReference>
<dbReference type="PROSITE" id="PS50025">
    <property type="entry name" value="LAM_G_DOMAIN"/>
    <property type="match status" value="5"/>
</dbReference>
<comment type="subcellular location">
    <subcellularLocation>
        <location evidence="1">Membrane</location>
        <topology evidence="1">Single-pass membrane protein</topology>
    </subcellularLocation>
</comment>
<dbReference type="Gene3D" id="2.10.25.10">
    <property type="entry name" value="Laminin"/>
    <property type="match status" value="2"/>
</dbReference>
<keyword evidence="3 7" id="KW-1133">Transmembrane helix</keyword>
<evidence type="ECO:0000256" key="1">
    <source>
        <dbReference type="ARBA" id="ARBA00004167"/>
    </source>
</evidence>
<protein>
    <recommendedName>
        <fullName evidence="12">Neurexin</fullName>
    </recommendedName>
</protein>
<feature type="domain" description="Laminin G" evidence="8">
    <location>
        <begin position="775"/>
        <end position="1179"/>
    </location>
</feature>
<feature type="domain" description="EGF-like" evidence="9">
    <location>
        <begin position="1188"/>
        <end position="1225"/>
    </location>
</feature>
<feature type="domain" description="Laminin G" evidence="8">
    <location>
        <begin position="1"/>
        <end position="224"/>
    </location>
</feature>
<dbReference type="PANTHER" id="PTHR15036">
    <property type="entry name" value="PIKACHURIN-LIKE PROTEIN"/>
    <property type="match status" value="1"/>
</dbReference>
<feature type="domain" description="Laminin G" evidence="8">
    <location>
        <begin position="511"/>
        <end position="728"/>
    </location>
</feature>
<name>A0AAE1ZHW2_SCHME</name>
<dbReference type="Gene3D" id="2.60.120.200">
    <property type="match status" value="6"/>
</dbReference>
<evidence type="ECO:0000313" key="11">
    <source>
        <dbReference type="Proteomes" id="UP001292079"/>
    </source>
</evidence>
<evidence type="ECO:0000256" key="3">
    <source>
        <dbReference type="ARBA" id="ARBA00022989"/>
    </source>
</evidence>
<dbReference type="EMBL" id="JALJAT010000002">
    <property type="protein sequence ID" value="KAK4473854.1"/>
    <property type="molecule type" value="Genomic_DNA"/>
</dbReference>
<reference evidence="10" key="1">
    <citation type="submission" date="2022-04" db="EMBL/GenBank/DDBJ databases">
        <authorList>
            <person name="Xu L."/>
            <person name="Lv Z."/>
        </authorList>
    </citation>
    <scope>NUCLEOTIDE SEQUENCE</scope>
    <source>
        <strain evidence="10">LV_2022a</strain>
    </source>
</reference>
<dbReference type="InterPro" id="IPR050372">
    <property type="entry name" value="Neurexin-related_CASP"/>
</dbReference>
<evidence type="ECO:0000259" key="8">
    <source>
        <dbReference type="PROSITE" id="PS50025"/>
    </source>
</evidence>
<dbReference type="Pfam" id="PF00054">
    <property type="entry name" value="Laminin_G_1"/>
    <property type="match status" value="1"/>
</dbReference>